<dbReference type="PANTHER" id="PTHR14334">
    <property type="entry name" value="B-CELL ANTIGEN RECEPTOR COMPLEX-ASSOCIATED PROTEIN"/>
    <property type="match status" value="1"/>
</dbReference>
<dbReference type="Pfam" id="PF07686">
    <property type="entry name" value="V-set"/>
    <property type="match status" value="1"/>
</dbReference>
<accession>A0A673WE49</accession>
<dbReference type="Gene3D" id="2.60.40.10">
    <property type="entry name" value="Immunoglobulins"/>
    <property type="match status" value="1"/>
</dbReference>
<dbReference type="InParanoid" id="A0A673WE49"/>
<reference evidence="3" key="1">
    <citation type="submission" date="2025-08" db="UniProtKB">
        <authorList>
            <consortium name="Ensembl"/>
        </authorList>
    </citation>
    <scope>IDENTIFICATION</scope>
</reference>
<dbReference type="InterPro" id="IPR007110">
    <property type="entry name" value="Ig-like_dom"/>
</dbReference>
<dbReference type="GO" id="GO:0050853">
    <property type="term" value="P:B cell receptor signaling pathway"/>
    <property type="evidence" value="ECO:0007669"/>
    <property type="project" value="TreeGrafter"/>
</dbReference>
<evidence type="ECO:0000313" key="4">
    <source>
        <dbReference type="Proteomes" id="UP000472277"/>
    </source>
</evidence>
<dbReference type="GO" id="GO:0009897">
    <property type="term" value="C:external side of plasma membrane"/>
    <property type="evidence" value="ECO:0007669"/>
    <property type="project" value="TreeGrafter"/>
</dbReference>
<keyword evidence="1" id="KW-0393">Immunoglobulin domain</keyword>
<evidence type="ECO:0000313" key="3">
    <source>
        <dbReference type="Ensembl" id="ENSSTUP00000006992.1"/>
    </source>
</evidence>
<dbReference type="PROSITE" id="PS50835">
    <property type="entry name" value="IG_LIKE"/>
    <property type="match status" value="1"/>
</dbReference>
<dbReference type="InterPro" id="IPR036179">
    <property type="entry name" value="Ig-like_dom_sf"/>
</dbReference>
<dbReference type="Proteomes" id="UP000472277">
    <property type="component" value="Chromosome 8"/>
</dbReference>
<dbReference type="InterPro" id="IPR003599">
    <property type="entry name" value="Ig_sub"/>
</dbReference>
<name>A0A673WE49_SALTR</name>
<dbReference type="GO" id="GO:0030183">
    <property type="term" value="P:B cell differentiation"/>
    <property type="evidence" value="ECO:0007669"/>
    <property type="project" value="TreeGrafter"/>
</dbReference>
<dbReference type="InterPro" id="IPR013783">
    <property type="entry name" value="Ig-like_fold"/>
</dbReference>
<dbReference type="Ensembl" id="ENSSTUT00000007438.1">
    <property type="protein sequence ID" value="ENSSTUP00000006992.1"/>
    <property type="gene ID" value="ENSSTUG00000003406.1"/>
</dbReference>
<dbReference type="InterPro" id="IPR013106">
    <property type="entry name" value="Ig_V-set"/>
</dbReference>
<feature type="domain" description="Ig-like" evidence="2">
    <location>
        <begin position="36"/>
        <end position="145"/>
    </location>
</feature>
<keyword evidence="4" id="KW-1185">Reference proteome</keyword>
<dbReference type="SMART" id="SM00409">
    <property type="entry name" value="IG"/>
    <property type="match status" value="1"/>
</dbReference>
<reference evidence="3" key="2">
    <citation type="submission" date="2025-09" db="UniProtKB">
        <authorList>
            <consortium name="Ensembl"/>
        </authorList>
    </citation>
    <scope>IDENTIFICATION</scope>
</reference>
<protein>
    <recommendedName>
        <fullName evidence="2">Ig-like domain-containing protein</fullName>
    </recommendedName>
</protein>
<dbReference type="AlphaFoldDB" id="A0A673WE49"/>
<dbReference type="GO" id="GO:0019815">
    <property type="term" value="C:B cell receptor complex"/>
    <property type="evidence" value="ECO:0007669"/>
    <property type="project" value="TreeGrafter"/>
</dbReference>
<proteinExistence type="predicted"/>
<evidence type="ECO:0000259" key="2">
    <source>
        <dbReference type="PROSITE" id="PS50835"/>
    </source>
</evidence>
<dbReference type="SUPFAM" id="SSF48726">
    <property type="entry name" value="Immunoglobulin"/>
    <property type="match status" value="1"/>
</dbReference>
<dbReference type="GeneTree" id="ENSGT00940000177059"/>
<sequence length="203" mass="22976">MRCFYNLLCCRGSLVRAQVGARRGMEAILLHLLRSGTLVVIQSPHNVTVTEGDTVQIQCCWNTNVSRATVNWHKEGHTEIKYNSLLVNNRQCHDRASQQTVACNCSHWTISNLTRNHTGTYICKVTLEIPSLIESVGNGTRITVTVREHKSQGEYGCSYPEQLTVVNAYISCIFFLRSGHPWESNPQPWRCKHQALPTEPHES</sequence>
<evidence type="ECO:0000256" key="1">
    <source>
        <dbReference type="ARBA" id="ARBA00023319"/>
    </source>
</evidence>
<organism evidence="3 4">
    <name type="scientific">Salmo trutta</name>
    <name type="common">Brown trout</name>
    <dbReference type="NCBI Taxonomy" id="8032"/>
    <lineage>
        <taxon>Eukaryota</taxon>
        <taxon>Metazoa</taxon>
        <taxon>Chordata</taxon>
        <taxon>Craniata</taxon>
        <taxon>Vertebrata</taxon>
        <taxon>Euteleostomi</taxon>
        <taxon>Actinopterygii</taxon>
        <taxon>Neopterygii</taxon>
        <taxon>Teleostei</taxon>
        <taxon>Protacanthopterygii</taxon>
        <taxon>Salmoniformes</taxon>
        <taxon>Salmonidae</taxon>
        <taxon>Salmoninae</taxon>
        <taxon>Salmo</taxon>
    </lineage>
</organism>